<gene>
    <name evidence="2" type="ORF">V7S43_000200</name>
</gene>
<evidence type="ECO:0000313" key="2">
    <source>
        <dbReference type="EMBL" id="KAL3674242.1"/>
    </source>
</evidence>
<name>A0ABD3G7S4_9STRA</name>
<proteinExistence type="predicted"/>
<keyword evidence="3" id="KW-1185">Reference proteome</keyword>
<reference evidence="2 3" key="1">
    <citation type="submission" date="2024-09" db="EMBL/GenBank/DDBJ databases">
        <title>Genome sequencing and assembly of Phytophthora oleae, isolate VK10A, causative agent of rot of olive drupes.</title>
        <authorList>
            <person name="Conti Taguali S."/>
            <person name="Riolo M."/>
            <person name="La Spada F."/>
            <person name="Cacciola S.O."/>
            <person name="Dionisio G."/>
        </authorList>
    </citation>
    <scope>NUCLEOTIDE SEQUENCE [LARGE SCALE GENOMIC DNA]</scope>
    <source>
        <strain evidence="2 3">VK10A</strain>
    </source>
</reference>
<feature type="chain" id="PRO_5044763826" description="RxLR effector protein" evidence="1">
    <location>
        <begin position="24"/>
        <end position="123"/>
    </location>
</feature>
<keyword evidence="1" id="KW-0732">Signal</keyword>
<evidence type="ECO:0008006" key="4">
    <source>
        <dbReference type="Google" id="ProtNLM"/>
    </source>
</evidence>
<sequence length="123" mass="12970">MQTIVRFFLLLALMAGVFDTSSAQDAATAIVEIGTNAVSIAATTSSLTNSVADFLSRVNSPSGQILDSVQQIKAEADEQAAASNQLNAKLQTLLDTLNSFTDNEDNAAGIFNGFRKLRAEGDN</sequence>
<dbReference type="SUPFAM" id="SSF58104">
    <property type="entry name" value="Methyl-accepting chemotaxis protein (MCP) signaling domain"/>
    <property type="match status" value="1"/>
</dbReference>
<feature type="signal peptide" evidence="1">
    <location>
        <begin position="1"/>
        <end position="23"/>
    </location>
</feature>
<accession>A0ABD3G7S4</accession>
<dbReference type="AlphaFoldDB" id="A0ABD3G7S4"/>
<dbReference type="Proteomes" id="UP001632037">
    <property type="component" value="Unassembled WGS sequence"/>
</dbReference>
<evidence type="ECO:0000313" key="3">
    <source>
        <dbReference type="Proteomes" id="UP001632037"/>
    </source>
</evidence>
<organism evidence="2 3">
    <name type="scientific">Phytophthora oleae</name>
    <dbReference type="NCBI Taxonomy" id="2107226"/>
    <lineage>
        <taxon>Eukaryota</taxon>
        <taxon>Sar</taxon>
        <taxon>Stramenopiles</taxon>
        <taxon>Oomycota</taxon>
        <taxon>Peronosporomycetes</taxon>
        <taxon>Peronosporales</taxon>
        <taxon>Peronosporaceae</taxon>
        <taxon>Phytophthora</taxon>
    </lineage>
</organism>
<protein>
    <recommendedName>
        <fullName evidence="4">RxLR effector protein</fullName>
    </recommendedName>
</protein>
<comment type="caution">
    <text evidence="2">The sequence shown here is derived from an EMBL/GenBank/DDBJ whole genome shotgun (WGS) entry which is preliminary data.</text>
</comment>
<dbReference type="EMBL" id="JBIMZQ010000001">
    <property type="protein sequence ID" value="KAL3674242.1"/>
    <property type="molecule type" value="Genomic_DNA"/>
</dbReference>
<evidence type="ECO:0000256" key="1">
    <source>
        <dbReference type="SAM" id="SignalP"/>
    </source>
</evidence>